<organism evidence="2 3">
    <name type="scientific">Ovis ammon polii</name>
    <dbReference type="NCBI Taxonomy" id="230172"/>
    <lineage>
        <taxon>Eukaryota</taxon>
        <taxon>Metazoa</taxon>
        <taxon>Chordata</taxon>
        <taxon>Craniata</taxon>
        <taxon>Vertebrata</taxon>
        <taxon>Euteleostomi</taxon>
        <taxon>Mammalia</taxon>
        <taxon>Eutheria</taxon>
        <taxon>Laurasiatheria</taxon>
        <taxon>Artiodactyla</taxon>
        <taxon>Ruminantia</taxon>
        <taxon>Pecora</taxon>
        <taxon>Bovidae</taxon>
        <taxon>Caprinae</taxon>
        <taxon>Ovis</taxon>
    </lineage>
</organism>
<evidence type="ECO:0000313" key="3">
    <source>
        <dbReference type="Proteomes" id="UP001214576"/>
    </source>
</evidence>
<dbReference type="EMBL" id="JAKZEL010000001">
    <property type="protein sequence ID" value="KAI4549468.1"/>
    <property type="molecule type" value="Genomic_DNA"/>
</dbReference>
<dbReference type="Proteomes" id="UP001214576">
    <property type="component" value="Unassembled WGS sequence"/>
</dbReference>
<reference evidence="2" key="1">
    <citation type="submission" date="2022-03" db="EMBL/GenBank/DDBJ databases">
        <title>Genomic analyses of argali, domestic sheep and their hybrids provide insights into chromosomal evolution, heterosis and genetic basis of agronomic traits.</title>
        <authorList>
            <person name="Li M."/>
        </authorList>
    </citation>
    <scope>NUCLEOTIDE SEQUENCE</scope>
    <source>
        <strain evidence="2">CAU-MHL-2022a</strain>
        <tissue evidence="2">Skin</tissue>
    </source>
</reference>
<comment type="caution">
    <text evidence="2">The sequence shown here is derived from an EMBL/GenBank/DDBJ whole genome shotgun (WGS) entry which is preliminary data.</text>
</comment>
<sequence length="280" mass="30002">MLPADTVTDRLPWLSYHSADAVHSKELIGKMSFEQNLLSGSLSGVMKGTNQERKLEERWSEKTSPKRGHKDVKEMPERVIRGTARRGQDSGAPVAPASLRPGGRPLSRAEATAARFLGLCDGPERERELPPETTPGDAARRIDRGWELRARTFRKSTGASSGAAPPPPPARLPFRVVTQPVGYAEVCAETRNLRAAGSACLRRRSPGPHGAHPSPAPGLAQGAGAGDALRGLHFSEVRGILGREREAGGQMQEAAVCHIATAYDRGIKDGNSQETGFGPR</sequence>
<name>A0AAD4ULN5_OVIAM</name>
<feature type="region of interest" description="Disordered" evidence="1">
    <location>
        <begin position="202"/>
        <end position="225"/>
    </location>
</feature>
<accession>A0AAD4ULN5</accession>
<proteinExistence type="predicted"/>
<evidence type="ECO:0000313" key="2">
    <source>
        <dbReference type="EMBL" id="KAI4549468.1"/>
    </source>
</evidence>
<feature type="compositionally biased region" description="Basic and acidic residues" evidence="1">
    <location>
        <begin position="71"/>
        <end position="80"/>
    </location>
</feature>
<gene>
    <name evidence="2" type="ORF">MG293_001798</name>
</gene>
<protein>
    <submittedName>
        <fullName evidence="2">Uncharacterized protein</fullName>
    </submittedName>
</protein>
<dbReference type="AlphaFoldDB" id="A0AAD4ULN5"/>
<evidence type="ECO:0000256" key="1">
    <source>
        <dbReference type="SAM" id="MobiDB-lite"/>
    </source>
</evidence>
<feature type="compositionally biased region" description="Basic and acidic residues" evidence="1">
    <location>
        <begin position="50"/>
        <end position="64"/>
    </location>
</feature>
<feature type="region of interest" description="Disordered" evidence="1">
    <location>
        <begin position="48"/>
        <end position="105"/>
    </location>
</feature>
<keyword evidence="3" id="KW-1185">Reference proteome</keyword>
<feature type="compositionally biased region" description="Low complexity" evidence="1">
    <location>
        <begin position="207"/>
        <end position="225"/>
    </location>
</feature>